<reference evidence="2 3" key="1">
    <citation type="submission" date="2019-08" db="EMBL/GenBank/DDBJ databases">
        <title>Prosopis cineraria nodule microbiome.</title>
        <authorList>
            <person name="Ali R."/>
            <person name="Chaluvadi S.R."/>
            <person name="Wang X."/>
        </authorList>
    </citation>
    <scope>NUCLEOTIDE SEQUENCE [LARGE SCALE GENOMIC DNA]</scope>
    <source>
        <strain evidence="2 3">BG7</strain>
        <plasmid evidence="2 3">unnamed</plasmid>
    </source>
</reference>
<feature type="chain" id="PRO_5024932149" description="Outer membrane protein beta-barrel domain-containing protein" evidence="1">
    <location>
        <begin position="20"/>
        <end position="258"/>
    </location>
</feature>
<dbReference type="OrthoDB" id="6555107at2"/>
<dbReference type="EMBL" id="CP043499">
    <property type="protein sequence ID" value="QFY64059.1"/>
    <property type="molecule type" value="Genomic_DNA"/>
</dbReference>
<evidence type="ECO:0000256" key="1">
    <source>
        <dbReference type="SAM" id="SignalP"/>
    </source>
</evidence>
<sequence>MGYAAGIVTALAISSSAFAADLLPASAPQPVPQSANGWSFSFSPYFWAAGLDGKSAVFGLPTVDVSENFSDILSDLDFAFMAAGDARYDRYSIFTDLSYVKVTTDSATPRGVVADEVSLKSVTFTAMVGGAYTLYEDQQTRFDVLAGARFWHAETRIGLSGGLVGDISRSDDANWVDGLVGFKGNHSFTDKVFVTGWAMIGGGGADLDWDVLGAIGYQFNETVSAVAGYRAQGVDYSNDGFTYDMIQHGPILGVHVRF</sequence>
<keyword evidence="3" id="KW-1185">Reference proteome</keyword>
<keyword evidence="1" id="KW-0732">Signal</keyword>
<accession>A0A5Q0CI04</accession>
<evidence type="ECO:0008006" key="4">
    <source>
        <dbReference type="Google" id="ProtNLM"/>
    </source>
</evidence>
<keyword evidence="2" id="KW-0614">Plasmid</keyword>
<geneLocation type="plasmid" evidence="2 3">
    <name>unnamed</name>
</geneLocation>
<dbReference type="KEGG" id="rgr:FZ934_21770"/>
<protein>
    <recommendedName>
        <fullName evidence="4">Outer membrane protein beta-barrel domain-containing protein</fullName>
    </recommendedName>
</protein>
<dbReference type="Proteomes" id="UP000326881">
    <property type="component" value="Plasmid unnamed"/>
</dbReference>
<dbReference type="AlphaFoldDB" id="A0A5Q0CI04"/>
<organism evidence="2 3">
    <name type="scientific">Rhizobium grahamii</name>
    <dbReference type="NCBI Taxonomy" id="1120045"/>
    <lineage>
        <taxon>Bacteria</taxon>
        <taxon>Pseudomonadati</taxon>
        <taxon>Pseudomonadota</taxon>
        <taxon>Alphaproteobacteria</taxon>
        <taxon>Hyphomicrobiales</taxon>
        <taxon>Rhizobiaceae</taxon>
        <taxon>Rhizobium/Agrobacterium group</taxon>
        <taxon>Rhizobium</taxon>
    </lineage>
</organism>
<feature type="signal peptide" evidence="1">
    <location>
        <begin position="1"/>
        <end position="19"/>
    </location>
</feature>
<proteinExistence type="predicted"/>
<name>A0A5Q0CI04_9HYPH</name>
<evidence type="ECO:0000313" key="2">
    <source>
        <dbReference type="EMBL" id="QFY64059.1"/>
    </source>
</evidence>
<evidence type="ECO:0000313" key="3">
    <source>
        <dbReference type="Proteomes" id="UP000326881"/>
    </source>
</evidence>
<gene>
    <name evidence="2" type="ORF">FZ934_21770</name>
</gene>